<dbReference type="PANTHER" id="PTHR23419:SF8">
    <property type="entry name" value="FI09726P"/>
    <property type="match status" value="1"/>
</dbReference>
<proteinExistence type="inferred from homology"/>
<dbReference type="InterPro" id="IPR015867">
    <property type="entry name" value="N-reg_PII/ATP_PRibTrfase_C"/>
</dbReference>
<dbReference type="InterPro" id="IPR004323">
    <property type="entry name" value="Ion_tolerance_CutA"/>
</dbReference>
<dbReference type="Pfam" id="PF03091">
    <property type="entry name" value="CutA1"/>
    <property type="match status" value="1"/>
</dbReference>
<comment type="caution">
    <text evidence="2">The sequence shown here is derived from an EMBL/GenBank/DDBJ whole genome shotgun (WGS) entry which is preliminary data.</text>
</comment>
<dbReference type="Proteomes" id="UP001216253">
    <property type="component" value="Unassembled WGS sequence"/>
</dbReference>
<keyword evidence="3" id="KW-1185">Reference proteome</keyword>
<name>A0ABT5WNW3_9SPHN</name>
<gene>
    <name evidence="2" type="ORF">PYV00_08395</name>
</gene>
<dbReference type="EMBL" id="JARESE010000020">
    <property type="protein sequence ID" value="MDE8651740.1"/>
    <property type="molecule type" value="Genomic_DNA"/>
</dbReference>
<protein>
    <submittedName>
        <fullName evidence="2">Divalent-cation tolerance protein CutA</fullName>
    </submittedName>
</protein>
<organism evidence="2 3">
    <name type="scientific">Novosphingobium album</name>
    <name type="common">ex Liu et al. 2023</name>
    <dbReference type="NCBI Taxonomy" id="3031130"/>
    <lineage>
        <taxon>Bacteria</taxon>
        <taxon>Pseudomonadati</taxon>
        <taxon>Pseudomonadota</taxon>
        <taxon>Alphaproteobacteria</taxon>
        <taxon>Sphingomonadales</taxon>
        <taxon>Sphingomonadaceae</taxon>
        <taxon>Novosphingobium</taxon>
    </lineage>
</organism>
<dbReference type="SUPFAM" id="SSF54913">
    <property type="entry name" value="GlnB-like"/>
    <property type="match status" value="1"/>
</dbReference>
<dbReference type="Gene3D" id="3.30.70.120">
    <property type="match status" value="1"/>
</dbReference>
<accession>A0ABT5WNW3</accession>
<comment type="similarity">
    <text evidence="1">Belongs to the CutA family.</text>
</comment>
<dbReference type="PANTHER" id="PTHR23419">
    <property type="entry name" value="DIVALENT CATION TOLERANCE CUTA-RELATED"/>
    <property type="match status" value="1"/>
</dbReference>
<evidence type="ECO:0000256" key="1">
    <source>
        <dbReference type="ARBA" id="ARBA00010169"/>
    </source>
</evidence>
<reference evidence="2 3" key="1">
    <citation type="submission" date="2023-03" db="EMBL/GenBank/DDBJ databases">
        <title>NovoSphingobium album sp. nov. isolated from polycyclic aromatic hydrocarbons- and heavy-metal polluted soil.</title>
        <authorList>
            <person name="Liu Z."/>
            <person name="Wang K."/>
        </authorList>
    </citation>
    <scope>NUCLEOTIDE SEQUENCE [LARGE SCALE GENOMIC DNA]</scope>
    <source>
        <strain evidence="2 3">H3SJ31-1</strain>
    </source>
</reference>
<dbReference type="RefSeq" id="WP_275227838.1">
    <property type="nucleotide sequence ID" value="NZ_JARESE010000020.1"/>
</dbReference>
<evidence type="ECO:0000313" key="3">
    <source>
        <dbReference type="Proteomes" id="UP001216253"/>
    </source>
</evidence>
<dbReference type="InterPro" id="IPR011322">
    <property type="entry name" value="N-reg_PII-like_a/b"/>
</dbReference>
<sequence>MTEAAPRDVPALLWCPFPDGESAAACVHALLDEGLIACGNILPAMTAIFVWNGTRSTAEETGALLKTNAALLEPATRRLAQLHPYDEPAVLGWRCDAAASGTAAWLAGIGG</sequence>
<evidence type="ECO:0000313" key="2">
    <source>
        <dbReference type="EMBL" id="MDE8651740.1"/>
    </source>
</evidence>